<dbReference type="GeneID" id="87878728"/>
<proteinExistence type="predicted"/>
<evidence type="ECO:0000313" key="2">
    <source>
        <dbReference type="Proteomes" id="UP001285908"/>
    </source>
</evidence>
<comment type="caution">
    <text evidence="1">The sequence shown here is derived from an EMBL/GenBank/DDBJ whole genome shotgun (WGS) entry which is preliminary data.</text>
</comment>
<sequence>MSDHQMTGSSSPSRCPCGNTSPHVEFLPPIPQLIGPCDVEEWKYAVQLYLNHHGLLDFIDGTHEKGQANSDVESPGSWRRRRAQAFTILNSRIKWAMPQLLSAGLRAYDDDYDFDPQELWNYITRYIRLGTRSDSLKDRMLLHLFYCGYLQDDAKFEKHEYILMRRCLRTLGIEVHPRAMREADIDEDDLGHDDREWVYSQGLTEVQGRWLTDWSKTWNASKAFDRDDFAKMLEIVEESAVA</sequence>
<dbReference type="RefSeq" id="XP_062697959.1">
    <property type="nucleotide sequence ID" value="XM_062841106.1"/>
</dbReference>
<keyword evidence="2" id="KW-1185">Reference proteome</keyword>
<protein>
    <submittedName>
        <fullName evidence="1">Uncharacterized protein</fullName>
    </submittedName>
</protein>
<evidence type="ECO:0000313" key="1">
    <source>
        <dbReference type="EMBL" id="KAK3500326.1"/>
    </source>
</evidence>
<dbReference type="EMBL" id="JAULSX010000001">
    <property type="protein sequence ID" value="KAK3500326.1"/>
    <property type="molecule type" value="Genomic_DNA"/>
</dbReference>
<reference evidence="1 2" key="1">
    <citation type="journal article" date="2023" name="Mol. Phylogenet. Evol.">
        <title>Genome-scale phylogeny and comparative genomics of the fungal order Sordariales.</title>
        <authorList>
            <person name="Hensen N."/>
            <person name="Bonometti L."/>
            <person name="Westerberg I."/>
            <person name="Brannstrom I.O."/>
            <person name="Guillou S."/>
            <person name="Cros-Aarteil S."/>
            <person name="Calhoun S."/>
            <person name="Haridas S."/>
            <person name="Kuo A."/>
            <person name="Mondo S."/>
            <person name="Pangilinan J."/>
            <person name="Riley R."/>
            <person name="LaButti K."/>
            <person name="Andreopoulos B."/>
            <person name="Lipzen A."/>
            <person name="Chen C."/>
            <person name="Yan M."/>
            <person name="Daum C."/>
            <person name="Ng V."/>
            <person name="Clum A."/>
            <person name="Steindorff A."/>
            <person name="Ohm R.A."/>
            <person name="Martin F."/>
            <person name="Silar P."/>
            <person name="Natvig D.O."/>
            <person name="Lalanne C."/>
            <person name="Gautier V."/>
            <person name="Ament-Velasquez S.L."/>
            <person name="Kruys A."/>
            <person name="Hutchinson M.I."/>
            <person name="Powell A.J."/>
            <person name="Barry K."/>
            <person name="Miller A.N."/>
            <person name="Grigoriev I.V."/>
            <person name="Debuchy R."/>
            <person name="Gladieux P."/>
            <person name="Hiltunen Thoren M."/>
            <person name="Johannesson H."/>
        </authorList>
    </citation>
    <scope>NUCLEOTIDE SEQUENCE [LARGE SCALE GENOMIC DNA]</scope>
    <source>
        <strain evidence="1 2">FGSC 10403</strain>
    </source>
</reference>
<organism evidence="1 2">
    <name type="scientific">Neurospora hispaniola</name>
    <dbReference type="NCBI Taxonomy" id="588809"/>
    <lineage>
        <taxon>Eukaryota</taxon>
        <taxon>Fungi</taxon>
        <taxon>Dikarya</taxon>
        <taxon>Ascomycota</taxon>
        <taxon>Pezizomycotina</taxon>
        <taxon>Sordariomycetes</taxon>
        <taxon>Sordariomycetidae</taxon>
        <taxon>Sordariales</taxon>
        <taxon>Sordariaceae</taxon>
        <taxon>Neurospora</taxon>
    </lineage>
</organism>
<dbReference type="Proteomes" id="UP001285908">
    <property type="component" value="Unassembled WGS sequence"/>
</dbReference>
<gene>
    <name evidence="1" type="ORF">B0T23DRAFT_450949</name>
</gene>
<name>A0AAJ0II08_9PEZI</name>
<accession>A0AAJ0II08</accession>
<dbReference type="AlphaFoldDB" id="A0AAJ0II08"/>